<dbReference type="AlphaFoldDB" id="A0A2M7B7D9"/>
<keyword evidence="6 7" id="KW-0472">Membrane</keyword>
<feature type="transmembrane region" description="Helical" evidence="7">
    <location>
        <begin position="40"/>
        <end position="59"/>
    </location>
</feature>
<feature type="transmembrane region" description="Helical" evidence="7">
    <location>
        <begin position="12"/>
        <end position="28"/>
    </location>
</feature>
<sequence length="147" mass="15771">MEFFNNPELVIFGRLVLAVLLGALIGVERELAKKTAGIRTHALVSLGACLFTSISLLAFKNFGAVFDPSRIPSNIVVGIGFLGAGVIIFYEAKLRGITTAAGLWVAAAIGTAIGFGFNLLAIFATFLTFLVFTLLWAFEKEIEEKAK</sequence>
<dbReference type="PRINTS" id="PR01837">
    <property type="entry name" value="MGTCSAPBPROT"/>
</dbReference>
<evidence type="ECO:0000256" key="4">
    <source>
        <dbReference type="ARBA" id="ARBA00022692"/>
    </source>
</evidence>
<comment type="subcellular location">
    <subcellularLocation>
        <location evidence="1">Cell membrane</location>
        <topology evidence="1">Multi-pass membrane protein</topology>
    </subcellularLocation>
</comment>
<comment type="similarity">
    <text evidence="2">Belongs to the MgtC/SapB family.</text>
</comment>
<dbReference type="PANTHER" id="PTHR33778:SF1">
    <property type="entry name" value="MAGNESIUM TRANSPORTER YHID-RELATED"/>
    <property type="match status" value="1"/>
</dbReference>
<evidence type="ECO:0000256" key="5">
    <source>
        <dbReference type="ARBA" id="ARBA00022989"/>
    </source>
</evidence>
<evidence type="ECO:0000256" key="6">
    <source>
        <dbReference type="ARBA" id="ARBA00023136"/>
    </source>
</evidence>
<organism evidence="9 10">
    <name type="scientific">Candidatus Wolfebacteria bacterium CG03_land_8_20_14_0_80_36_15</name>
    <dbReference type="NCBI Taxonomy" id="1975067"/>
    <lineage>
        <taxon>Bacteria</taxon>
        <taxon>Candidatus Wolfeibacteriota</taxon>
    </lineage>
</organism>
<feature type="transmembrane region" description="Helical" evidence="7">
    <location>
        <begin position="121"/>
        <end position="138"/>
    </location>
</feature>
<proteinExistence type="inferred from homology"/>
<dbReference type="PANTHER" id="PTHR33778">
    <property type="entry name" value="PROTEIN MGTC"/>
    <property type="match status" value="1"/>
</dbReference>
<keyword evidence="3" id="KW-1003">Cell membrane</keyword>
<gene>
    <name evidence="9" type="ORF">COS59_02000</name>
</gene>
<name>A0A2M7B7D9_9BACT</name>
<dbReference type="EMBL" id="PEVH01000061">
    <property type="protein sequence ID" value="PIU99021.1"/>
    <property type="molecule type" value="Genomic_DNA"/>
</dbReference>
<protein>
    <recommendedName>
        <fullName evidence="8">MgtC/SapB/SrpB/YhiD N-terminal domain-containing protein</fullName>
    </recommendedName>
</protein>
<feature type="transmembrane region" description="Helical" evidence="7">
    <location>
        <begin position="71"/>
        <end position="90"/>
    </location>
</feature>
<evidence type="ECO:0000256" key="7">
    <source>
        <dbReference type="SAM" id="Phobius"/>
    </source>
</evidence>
<keyword evidence="5 7" id="KW-1133">Transmembrane helix</keyword>
<keyword evidence="4 7" id="KW-0812">Transmembrane</keyword>
<comment type="caution">
    <text evidence="9">The sequence shown here is derived from an EMBL/GenBank/DDBJ whole genome shotgun (WGS) entry which is preliminary data.</text>
</comment>
<reference evidence="10" key="1">
    <citation type="submission" date="2017-09" db="EMBL/GenBank/DDBJ databases">
        <title>Depth-based differentiation of microbial function through sediment-hosted aquifers and enrichment of novel symbionts in the deep terrestrial subsurface.</title>
        <authorList>
            <person name="Probst A.J."/>
            <person name="Ladd B."/>
            <person name="Jarett J.K."/>
            <person name="Geller-Mcgrath D.E."/>
            <person name="Sieber C.M.K."/>
            <person name="Emerson J.B."/>
            <person name="Anantharaman K."/>
            <person name="Thomas B.C."/>
            <person name="Malmstrom R."/>
            <person name="Stieglmeier M."/>
            <person name="Klingl A."/>
            <person name="Woyke T."/>
            <person name="Ryan C.M."/>
            <person name="Banfield J.F."/>
        </authorList>
    </citation>
    <scope>NUCLEOTIDE SEQUENCE [LARGE SCALE GENOMIC DNA]</scope>
</reference>
<dbReference type="Pfam" id="PF02308">
    <property type="entry name" value="MgtC"/>
    <property type="match status" value="1"/>
</dbReference>
<evidence type="ECO:0000313" key="10">
    <source>
        <dbReference type="Proteomes" id="UP000230131"/>
    </source>
</evidence>
<dbReference type="GO" id="GO:0005886">
    <property type="term" value="C:plasma membrane"/>
    <property type="evidence" value="ECO:0007669"/>
    <property type="project" value="UniProtKB-SubCell"/>
</dbReference>
<dbReference type="InterPro" id="IPR049177">
    <property type="entry name" value="MgtC_SapB_SrpB_YhiD_N"/>
</dbReference>
<evidence type="ECO:0000313" key="9">
    <source>
        <dbReference type="EMBL" id="PIU99021.1"/>
    </source>
</evidence>
<dbReference type="InterPro" id="IPR003416">
    <property type="entry name" value="MgtC/SapB/SrpB/YhiD_fam"/>
</dbReference>
<evidence type="ECO:0000259" key="8">
    <source>
        <dbReference type="Pfam" id="PF02308"/>
    </source>
</evidence>
<feature type="domain" description="MgtC/SapB/SrpB/YhiD N-terminal" evidence="8">
    <location>
        <begin position="15"/>
        <end position="139"/>
    </location>
</feature>
<evidence type="ECO:0000256" key="1">
    <source>
        <dbReference type="ARBA" id="ARBA00004651"/>
    </source>
</evidence>
<dbReference type="Proteomes" id="UP000230131">
    <property type="component" value="Unassembled WGS sequence"/>
</dbReference>
<feature type="transmembrane region" description="Helical" evidence="7">
    <location>
        <begin position="97"/>
        <end position="115"/>
    </location>
</feature>
<accession>A0A2M7B7D9</accession>
<evidence type="ECO:0000256" key="3">
    <source>
        <dbReference type="ARBA" id="ARBA00022475"/>
    </source>
</evidence>
<evidence type="ECO:0000256" key="2">
    <source>
        <dbReference type="ARBA" id="ARBA00009298"/>
    </source>
</evidence>